<gene>
    <name evidence="2" type="ORF">HJA_06927</name>
</gene>
<accession>A0A059FEG5</accession>
<keyword evidence="1" id="KW-1133">Transmembrane helix</keyword>
<dbReference type="Proteomes" id="UP000024816">
    <property type="component" value="Unassembled WGS sequence"/>
</dbReference>
<feature type="transmembrane region" description="Helical" evidence="1">
    <location>
        <begin position="7"/>
        <end position="23"/>
    </location>
</feature>
<dbReference type="AlphaFoldDB" id="A0A059FEG5"/>
<keyword evidence="1" id="KW-0472">Membrane</keyword>
<feature type="transmembrane region" description="Helical" evidence="1">
    <location>
        <begin position="43"/>
        <end position="67"/>
    </location>
</feature>
<evidence type="ECO:0000313" key="2">
    <source>
        <dbReference type="EMBL" id="KCZ89009.1"/>
    </source>
</evidence>
<feature type="transmembrane region" description="Helical" evidence="1">
    <location>
        <begin position="88"/>
        <end position="106"/>
    </location>
</feature>
<feature type="transmembrane region" description="Helical" evidence="1">
    <location>
        <begin position="112"/>
        <end position="136"/>
    </location>
</feature>
<keyword evidence="3" id="KW-1185">Reference proteome</keyword>
<dbReference type="STRING" id="1280952.HJA_06927"/>
<dbReference type="eggNOG" id="ENOG50347M1">
    <property type="taxonomic scope" value="Bacteria"/>
</dbReference>
<reference evidence="2 3" key="1">
    <citation type="journal article" date="2014" name="Antonie Van Leeuwenhoek">
        <title>Hyphomonas beringensis sp. nov. and Hyphomonas chukchiensis sp. nov., isolated from surface seawater of the Bering Sea and Chukchi Sea.</title>
        <authorList>
            <person name="Li C."/>
            <person name="Lai Q."/>
            <person name="Li G."/>
            <person name="Dong C."/>
            <person name="Wang J."/>
            <person name="Liao Y."/>
            <person name="Shao Z."/>
        </authorList>
    </citation>
    <scope>NUCLEOTIDE SEQUENCE [LARGE SCALE GENOMIC DNA]</scope>
    <source>
        <strain evidence="2 3">VP2</strain>
    </source>
</reference>
<dbReference type="EMBL" id="ARYJ01000004">
    <property type="protein sequence ID" value="KCZ89009.1"/>
    <property type="molecule type" value="Genomic_DNA"/>
</dbReference>
<protein>
    <recommendedName>
        <fullName evidence="4">Transmembrane protein</fullName>
    </recommendedName>
</protein>
<proteinExistence type="predicted"/>
<evidence type="ECO:0008006" key="4">
    <source>
        <dbReference type="Google" id="ProtNLM"/>
    </source>
</evidence>
<name>A0A059FEG5_9PROT</name>
<dbReference type="RefSeq" id="WP_051597461.1">
    <property type="nucleotide sequence ID" value="NZ_ARYJ01000004.1"/>
</dbReference>
<evidence type="ECO:0000313" key="3">
    <source>
        <dbReference type="Proteomes" id="UP000024816"/>
    </source>
</evidence>
<comment type="caution">
    <text evidence="2">The sequence shown here is derived from an EMBL/GenBank/DDBJ whole genome shotgun (WGS) entry which is preliminary data.</text>
</comment>
<dbReference type="OrthoDB" id="7619100at2"/>
<organism evidence="2 3">
    <name type="scientific">Hyphomonas jannaschiana VP2</name>
    <dbReference type="NCBI Taxonomy" id="1280952"/>
    <lineage>
        <taxon>Bacteria</taxon>
        <taxon>Pseudomonadati</taxon>
        <taxon>Pseudomonadota</taxon>
        <taxon>Alphaproteobacteria</taxon>
        <taxon>Hyphomonadales</taxon>
        <taxon>Hyphomonadaceae</taxon>
        <taxon>Hyphomonas</taxon>
    </lineage>
</organism>
<dbReference type="PATRIC" id="fig|1280952.3.peg.1376"/>
<sequence length="140" mass="15330">MSFREKTAWGMGLVLILAGIWYFKRVVGLSEALGETAAPNIRFVIGYIVLVVLASILVNIMIASASGKDAEAPADERERAILDKAGHWSGYVLAIGAVAGLWHFSWLKDGNLLFHIVFGALMASQIAEYGFQIFLFRRGV</sequence>
<keyword evidence="1" id="KW-0812">Transmembrane</keyword>
<evidence type="ECO:0000256" key="1">
    <source>
        <dbReference type="SAM" id="Phobius"/>
    </source>
</evidence>